<keyword evidence="9" id="KW-1185">Reference proteome</keyword>
<evidence type="ECO:0000256" key="1">
    <source>
        <dbReference type="ARBA" id="ARBA00004141"/>
    </source>
</evidence>
<evidence type="ECO:0000313" key="7">
    <source>
        <dbReference type="EMBL" id="RKP02848.1"/>
    </source>
</evidence>
<reference evidence="8 9" key="1">
    <citation type="journal article" date="2018" name="Nat. Microbiol.">
        <title>Leveraging single-cell genomics to expand the fungal tree of life.</title>
        <authorList>
            <person name="Ahrendt S.R."/>
            <person name="Quandt C.A."/>
            <person name="Ciobanu D."/>
            <person name="Clum A."/>
            <person name="Salamov A."/>
            <person name="Andreopoulos B."/>
            <person name="Cheng J.F."/>
            <person name="Woyke T."/>
            <person name="Pelin A."/>
            <person name="Henrissat B."/>
            <person name="Reynolds N.K."/>
            <person name="Benny G.L."/>
            <person name="Smith M.E."/>
            <person name="James T.Y."/>
            <person name="Grigoriev I.V."/>
        </authorList>
    </citation>
    <scope>NUCLEOTIDE SEQUENCE [LARGE SCALE GENOMIC DNA]</scope>
    <source>
        <strain evidence="8 9">ATCC 52028</strain>
    </source>
</reference>
<dbReference type="EMBL" id="ML009132">
    <property type="protein sequence ID" value="RKO97981.1"/>
    <property type="molecule type" value="Genomic_DNA"/>
</dbReference>
<dbReference type="OrthoDB" id="5982228at2759"/>
<evidence type="ECO:0000256" key="3">
    <source>
        <dbReference type="ARBA" id="ARBA00022989"/>
    </source>
</evidence>
<sequence length="444" mass="48535">MIGSGIFSTPGKVLRDVGAPGTAMLLWALGGLVSLVGTFAYMELGCAIPKSGGEQAYLDEAFRRPRALVAFLFCWCMIICMRPGSAAADSIIFGEFLLHAGTAHPSPWAARGLGILCITSITLLNVLSVKWAVRIHDGLTVVKLVVLTLIAVTGMIVGAGWTRIEPSHNFRNAWAGTSSNAGDYAQAMFRIFWCYDGWNNLNYAVGELRNPTKNLPKAAGLGVSIVTTLYVLANLSYFLVVPTSEMLGSGNLVASVFFDRVFGPTMGSKVLPIFIAFSGYGAVCAMVFSSSRVIVAASQANILPMSNYFKEVHPRLHTPIRALCFNWAITMVLMLAPPPGAAFDFLISMVGFPTWFFYGVSIVGLILMRWTRPELHRPIKIFIPAAVFFIAISVFLTIFPFVPTEAEYPYWAPPVLGTVFILTGIPLWWFFVRGNDVTMDFDLH</sequence>
<dbReference type="PANTHER" id="PTHR11785:SF353">
    <property type="entry name" value="METHIONINE TRANSPORTER (EUROFUNG)"/>
    <property type="match status" value="1"/>
</dbReference>
<dbReference type="InterPro" id="IPR002293">
    <property type="entry name" value="AA/rel_permease1"/>
</dbReference>
<evidence type="ECO:0000256" key="4">
    <source>
        <dbReference type="ARBA" id="ARBA00023136"/>
    </source>
</evidence>
<gene>
    <name evidence="6" type="ORF">CAUPRSCDRAFT_5623</name>
    <name evidence="7" type="ORF">CXG81DRAFT_10307</name>
</gene>
<keyword evidence="2 5" id="KW-0812">Transmembrane</keyword>
<evidence type="ECO:0000313" key="8">
    <source>
        <dbReference type="Proteomes" id="UP000268535"/>
    </source>
</evidence>
<dbReference type="Gene3D" id="1.20.1740.10">
    <property type="entry name" value="Amino acid/polyamine transporter I"/>
    <property type="match status" value="1"/>
</dbReference>
<feature type="transmembrane region" description="Helical" evidence="5">
    <location>
        <begin position="218"/>
        <end position="240"/>
    </location>
</feature>
<comment type="subcellular location">
    <subcellularLocation>
        <location evidence="1">Membrane</location>
        <topology evidence="1">Multi-pass membrane protein</topology>
    </subcellularLocation>
</comment>
<evidence type="ECO:0000256" key="2">
    <source>
        <dbReference type="ARBA" id="ARBA00022692"/>
    </source>
</evidence>
<dbReference type="InterPro" id="IPR050598">
    <property type="entry name" value="AminoAcid_Transporter"/>
</dbReference>
<dbReference type="GO" id="GO:0016020">
    <property type="term" value="C:membrane"/>
    <property type="evidence" value="ECO:0007669"/>
    <property type="project" value="UniProtKB-SubCell"/>
</dbReference>
<dbReference type="EMBL" id="ML014134">
    <property type="protein sequence ID" value="RKP02848.1"/>
    <property type="molecule type" value="Genomic_DNA"/>
</dbReference>
<organism evidence="7 9">
    <name type="scientific">Caulochytrium protostelioides</name>
    <dbReference type="NCBI Taxonomy" id="1555241"/>
    <lineage>
        <taxon>Eukaryota</taxon>
        <taxon>Fungi</taxon>
        <taxon>Fungi incertae sedis</taxon>
        <taxon>Chytridiomycota</taxon>
        <taxon>Chytridiomycota incertae sedis</taxon>
        <taxon>Chytridiomycetes</taxon>
        <taxon>Caulochytriales</taxon>
        <taxon>Caulochytriaceae</taxon>
        <taxon>Caulochytrium</taxon>
    </lineage>
</organism>
<feature type="transmembrane region" description="Helical" evidence="5">
    <location>
        <begin position="270"/>
        <end position="295"/>
    </location>
</feature>
<keyword evidence="4 5" id="KW-0472">Membrane</keyword>
<dbReference type="AlphaFoldDB" id="A0A4P9XBR4"/>
<evidence type="ECO:0000256" key="5">
    <source>
        <dbReference type="SAM" id="Phobius"/>
    </source>
</evidence>
<dbReference type="Pfam" id="PF13520">
    <property type="entry name" value="AA_permease_2"/>
    <property type="match status" value="1"/>
</dbReference>
<keyword evidence="3 5" id="KW-1133">Transmembrane helix</keyword>
<feature type="transmembrane region" description="Helical" evidence="5">
    <location>
        <begin position="108"/>
        <end position="129"/>
    </location>
</feature>
<dbReference type="STRING" id="1555241.A0A4P9XBR4"/>
<dbReference type="Proteomes" id="UP000268535">
    <property type="component" value="Unassembled WGS sequence"/>
</dbReference>
<dbReference type="Proteomes" id="UP000274922">
    <property type="component" value="Unassembled WGS sequence"/>
</dbReference>
<reference evidence="6" key="3">
    <citation type="submission" date="2018-08" db="EMBL/GenBank/DDBJ databases">
        <title>Leveraging single-cell genomics to expand the Fungal Tree of Life.</title>
        <authorList>
            <consortium name="DOE Joint Genome Institute"/>
            <person name="Ahrendt S.R."/>
            <person name="Quandt C.A."/>
            <person name="Ciobanu D."/>
            <person name="Clum A."/>
            <person name="Salamov A."/>
            <person name="Andreopoulos B."/>
            <person name="Cheng J.-F."/>
            <person name="Woyke T."/>
            <person name="Pelin A."/>
            <person name="Henrissat B."/>
            <person name="Reynolds N."/>
            <person name="Benny G.L."/>
            <person name="Smith M.E."/>
            <person name="James T.Y."/>
            <person name="Grigoriev I.V."/>
        </authorList>
    </citation>
    <scope>NUCLEOTIDE SEQUENCE</scope>
    <source>
        <strain evidence="6">ATCC 52028</strain>
    </source>
</reference>
<feature type="transmembrane region" description="Helical" evidence="5">
    <location>
        <begin position="67"/>
        <end position="88"/>
    </location>
</feature>
<feature type="transmembrane region" description="Helical" evidence="5">
    <location>
        <begin position="342"/>
        <end position="367"/>
    </location>
</feature>
<feature type="transmembrane region" description="Helical" evidence="5">
    <location>
        <begin position="24"/>
        <end position="46"/>
    </location>
</feature>
<accession>A0A4P9XBR4</accession>
<reference evidence="7" key="2">
    <citation type="submission" date="2018-04" db="EMBL/GenBank/DDBJ databases">
        <title>Leveraging single-cell genomics to expand the Fungal Tree of Life.</title>
        <authorList>
            <consortium name="DOE Joint Genome Institute"/>
            <person name="Ahrendt S.R."/>
            <person name="Quandt C.A."/>
            <person name="Ciobanu D."/>
            <person name="Clum A."/>
            <person name="Salamov A."/>
            <person name="Andreopoulos B."/>
            <person name="Cheng J.-F."/>
            <person name="Woyke T."/>
            <person name="Pelin A."/>
            <person name="Henrissat B."/>
            <person name="Benny G.L."/>
            <person name="Smith M.E."/>
            <person name="James T.Y."/>
            <person name="Grigoriev I.V."/>
        </authorList>
    </citation>
    <scope>NUCLEOTIDE SEQUENCE</scope>
    <source>
        <strain evidence="7">ATCC 52028</strain>
    </source>
</reference>
<dbReference type="PANTHER" id="PTHR11785">
    <property type="entry name" value="AMINO ACID TRANSPORTER"/>
    <property type="match status" value="1"/>
</dbReference>
<feature type="transmembrane region" description="Helical" evidence="5">
    <location>
        <begin position="184"/>
        <end position="206"/>
    </location>
</feature>
<protein>
    <submittedName>
        <fullName evidence="6">Amino acid transporter</fullName>
    </submittedName>
</protein>
<feature type="transmembrane region" description="Helical" evidence="5">
    <location>
        <begin position="379"/>
        <end position="402"/>
    </location>
</feature>
<feature type="transmembrane region" description="Helical" evidence="5">
    <location>
        <begin position="408"/>
        <end position="431"/>
    </location>
</feature>
<feature type="transmembrane region" description="Helical" evidence="5">
    <location>
        <begin position="316"/>
        <end position="336"/>
    </location>
</feature>
<proteinExistence type="predicted"/>
<feature type="transmembrane region" description="Helical" evidence="5">
    <location>
        <begin position="141"/>
        <end position="164"/>
    </location>
</feature>
<dbReference type="PIRSF" id="PIRSF006060">
    <property type="entry name" value="AA_transporter"/>
    <property type="match status" value="1"/>
</dbReference>
<name>A0A4P9XBR4_9FUNG</name>
<evidence type="ECO:0000313" key="9">
    <source>
        <dbReference type="Proteomes" id="UP000274922"/>
    </source>
</evidence>
<evidence type="ECO:0000313" key="6">
    <source>
        <dbReference type="EMBL" id="RKO97981.1"/>
    </source>
</evidence>
<dbReference type="GO" id="GO:0015179">
    <property type="term" value="F:L-amino acid transmembrane transporter activity"/>
    <property type="evidence" value="ECO:0007669"/>
    <property type="project" value="TreeGrafter"/>
</dbReference>